<dbReference type="AlphaFoldDB" id="A0AAD7CXB4"/>
<protein>
    <submittedName>
        <fullName evidence="2">Uncharacterized protein</fullName>
    </submittedName>
</protein>
<evidence type="ECO:0000256" key="1">
    <source>
        <dbReference type="SAM" id="MobiDB-lite"/>
    </source>
</evidence>
<dbReference type="Proteomes" id="UP001221757">
    <property type="component" value="Unassembled WGS sequence"/>
</dbReference>
<sequence length="156" mass="16620">MIVSSASAHAAPSALRSEAQSAPPIPVPHPAPRVPPRPPLHTRPVRTPPQLSLRAPSSSAARAYHFPVAPAVAPPVTPADTNDTSTSARTPPSRPNSHPRTRPTPSISRGAATLRPHPSRRARPAPRGHTPHLACSAPPYSASLRRRRAPAHHWLR</sequence>
<name>A0AAD7CXB4_MYCRO</name>
<evidence type="ECO:0000313" key="3">
    <source>
        <dbReference type="Proteomes" id="UP001221757"/>
    </source>
</evidence>
<evidence type="ECO:0000313" key="2">
    <source>
        <dbReference type="EMBL" id="KAJ7668237.1"/>
    </source>
</evidence>
<feature type="compositionally biased region" description="Low complexity" evidence="1">
    <location>
        <begin position="48"/>
        <end position="71"/>
    </location>
</feature>
<accession>A0AAD7CXB4</accession>
<feature type="region of interest" description="Disordered" evidence="1">
    <location>
        <begin position="1"/>
        <end position="156"/>
    </location>
</feature>
<organism evidence="2 3">
    <name type="scientific">Mycena rosella</name>
    <name type="common">Pink bonnet</name>
    <name type="synonym">Agaricus rosellus</name>
    <dbReference type="NCBI Taxonomy" id="1033263"/>
    <lineage>
        <taxon>Eukaryota</taxon>
        <taxon>Fungi</taxon>
        <taxon>Dikarya</taxon>
        <taxon>Basidiomycota</taxon>
        <taxon>Agaricomycotina</taxon>
        <taxon>Agaricomycetes</taxon>
        <taxon>Agaricomycetidae</taxon>
        <taxon>Agaricales</taxon>
        <taxon>Marasmiineae</taxon>
        <taxon>Mycenaceae</taxon>
        <taxon>Mycena</taxon>
    </lineage>
</organism>
<feature type="compositionally biased region" description="Polar residues" evidence="1">
    <location>
        <begin position="80"/>
        <end position="107"/>
    </location>
</feature>
<dbReference type="EMBL" id="JARKIE010000195">
    <property type="protein sequence ID" value="KAJ7668237.1"/>
    <property type="molecule type" value="Genomic_DNA"/>
</dbReference>
<gene>
    <name evidence="2" type="ORF">B0H17DRAFT_1209984</name>
</gene>
<feature type="compositionally biased region" description="Basic residues" evidence="1">
    <location>
        <begin position="144"/>
        <end position="156"/>
    </location>
</feature>
<feature type="compositionally biased region" description="Low complexity" evidence="1">
    <location>
        <begin position="1"/>
        <end position="17"/>
    </location>
</feature>
<keyword evidence="3" id="KW-1185">Reference proteome</keyword>
<reference evidence="2" key="1">
    <citation type="submission" date="2023-03" db="EMBL/GenBank/DDBJ databases">
        <title>Massive genome expansion in bonnet fungi (Mycena s.s.) driven by repeated elements and novel gene families across ecological guilds.</title>
        <authorList>
            <consortium name="Lawrence Berkeley National Laboratory"/>
            <person name="Harder C.B."/>
            <person name="Miyauchi S."/>
            <person name="Viragh M."/>
            <person name="Kuo A."/>
            <person name="Thoen E."/>
            <person name="Andreopoulos B."/>
            <person name="Lu D."/>
            <person name="Skrede I."/>
            <person name="Drula E."/>
            <person name="Henrissat B."/>
            <person name="Morin E."/>
            <person name="Kohler A."/>
            <person name="Barry K."/>
            <person name="LaButti K."/>
            <person name="Morin E."/>
            <person name="Salamov A."/>
            <person name="Lipzen A."/>
            <person name="Mereny Z."/>
            <person name="Hegedus B."/>
            <person name="Baldrian P."/>
            <person name="Stursova M."/>
            <person name="Weitz H."/>
            <person name="Taylor A."/>
            <person name="Grigoriev I.V."/>
            <person name="Nagy L.G."/>
            <person name="Martin F."/>
            <person name="Kauserud H."/>
        </authorList>
    </citation>
    <scope>NUCLEOTIDE SEQUENCE</scope>
    <source>
        <strain evidence="2">CBHHK067</strain>
    </source>
</reference>
<comment type="caution">
    <text evidence="2">The sequence shown here is derived from an EMBL/GenBank/DDBJ whole genome shotgun (WGS) entry which is preliminary data.</text>
</comment>
<feature type="compositionally biased region" description="Pro residues" evidence="1">
    <location>
        <begin position="23"/>
        <end position="41"/>
    </location>
</feature>
<proteinExistence type="predicted"/>
<feature type="compositionally biased region" description="Basic residues" evidence="1">
    <location>
        <begin position="117"/>
        <end position="130"/>
    </location>
</feature>